<dbReference type="InterPro" id="IPR029787">
    <property type="entry name" value="Nucleotide_cyclase"/>
</dbReference>
<dbReference type="InterPro" id="IPR013783">
    <property type="entry name" value="Ig-like_fold"/>
</dbReference>
<dbReference type="InterPro" id="IPR035965">
    <property type="entry name" value="PAS-like_dom_sf"/>
</dbReference>
<evidence type="ECO:0000256" key="3">
    <source>
        <dbReference type="ARBA" id="ARBA00022636"/>
    </source>
</evidence>
<dbReference type="PROSITE" id="PS50113">
    <property type="entry name" value="PAC"/>
    <property type="match status" value="1"/>
</dbReference>
<dbReference type="SMART" id="SM00091">
    <property type="entry name" value="PAS"/>
    <property type="match status" value="1"/>
</dbReference>
<dbReference type="PANTHER" id="PTHR44757">
    <property type="entry name" value="DIGUANYLATE CYCLASE DGCP"/>
    <property type="match status" value="1"/>
</dbReference>
<evidence type="ECO:0000256" key="4">
    <source>
        <dbReference type="ARBA" id="ARBA00034247"/>
    </source>
</evidence>
<dbReference type="GO" id="GO:0006355">
    <property type="term" value="P:regulation of DNA-templated transcription"/>
    <property type="evidence" value="ECO:0007669"/>
    <property type="project" value="InterPro"/>
</dbReference>
<dbReference type="Gene3D" id="2.130.10.10">
    <property type="entry name" value="YVTN repeat-like/Quinoprotein amine dehydrogenase"/>
    <property type="match status" value="3"/>
</dbReference>
<reference evidence="11 12" key="1">
    <citation type="submission" date="2018-11" db="EMBL/GenBank/DDBJ databases">
        <title>Genomic Encyclopedia of Type Strains, Phase IV (KMG-IV): sequencing the most valuable type-strain genomes for metagenomic binning, comparative biology and taxonomic classification.</title>
        <authorList>
            <person name="Goeker M."/>
        </authorList>
    </citation>
    <scope>NUCLEOTIDE SEQUENCE [LARGE SCALE GENOMIC DNA]</scope>
    <source>
        <strain evidence="11 12">DSM 21945</strain>
    </source>
</reference>
<feature type="domain" description="PAS" evidence="7">
    <location>
        <begin position="889"/>
        <end position="936"/>
    </location>
</feature>
<comment type="pathway">
    <text evidence="2">Purine metabolism; 3',5'-cyclic di-GMP biosynthesis.</text>
</comment>
<feature type="domain" description="EAL" evidence="9">
    <location>
        <begin position="1185"/>
        <end position="1440"/>
    </location>
</feature>
<dbReference type="SUPFAM" id="SSF50998">
    <property type="entry name" value="Quinoprotein alcohol dehydrogenase-like"/>
    <property type="match status" value="1"/>
</dbReference>
<evidence type="ECO:0000256" key="1">
    <source>
        <dbReference type="ARBA" id="ARBA00001946"/>
    </source>
</evidence>
<keyword evidence="6" id="KW-0732">Signal</keyword>
<evidence type="ECO:0000313" key="11">
    <source>
        <dbReference type="EMBL" id="ROQ30739.1"/>
    </source>
</evidence>
<evidence type="ECO:0000256" key="6">
    <source>
        <dbReference type="SAM" id="SignalP"/>
    </source>
</evidence>
<dbReference type="SUPFAM" id="SSF141868">
    <property type="entry name" value="EAL domain-like"/>
    <property type="match status" value="1"/>
</dbReference>
<dbReference type="PROSITE" id="PS50112">
    <property type="entry name" value="PAS"/>
    <property type="match status" value="1"/>
</dbReference>
<dbReference type="PROSITE" id="PS50883">
    <property type="entry name" value="EAL"/>
    <property type="match status" value="1"/>
</dbReference>
<dbReference type="Pfam" id="PF07494">
    <property type="entry name" value="Reg_prop"/>
    <property type="match status" value="1"/>
</dbReference>
<dbReference type="InterPro" id="IPR000160">
    <property type="entry name" value="GGDEF_dom"/>
</dbReference>
<proteinExistence type="predicted"/>
<dbReference type="Gene3D" id="3.30.70.270">
    <property type="match status" value="1"/>
</dbReference>
<dbReference type="SMART" id="SM00267">
    <property type="entry name" value="GGDEF"/>
    <property type="match status" value="1"/>
</dbReference>
<evidence type="ECO:0000259" key="8">
    <source>
        <dbReference type="PROSITE" id="PS50113"/>
    </source>
</evidence>
<dbReference type="InterPro" id="IPR035919">
    <property type="entry name" value="EAL_sf"/>
</dbReference>
<dbReference type="SMART" id="SM00052">
    <property type="entry name" value="EAL"/>
    <property type="match status" value="1"/>
</dbReference>
<dbReference type="GO" id="GO:0071732">
    <property type="term" value="P:cellular response to nitric oxide"/>
    <property type="evidence" value="ECO:0007669"/>
    <property type="project" value="UniProtKB-ARBA"/>
</dbReference>
<dbReference type="RefSeq" id="WP_123420504.1">
    <property type="nucleotide sequence ID" value="NZ_RJUL01000001.1"/>
</dbReference>
<evidence type="ECO:0000256" key="2">
    <source>
        <dbReference type="ARBA" id="ARBA00004665"/>
    </source>
</evidence>
<accession>A0A3N1PR92</accession>
<keyword evidence="12" id="KW-1185">Reference proteome</keyword>
<dbReference type="STRING" id="584787.GCA_001247655_03670"/>
<feature type="signal peptide" evidence="6">
    <location>
        <begin position="1"/>
        <end position="20"/>
    </location>
</feature>
<organism evidence="11 12">
    <name type="scientific">Gallaecimonas pentaromativorans</name>
    <dbReference type="NCBI Taxonomy" id="584787"/>
    <lineage>
        <taxon>Bacteria</taxon>
        <taxon>Pseudomonadati</taxon>
        <taxon>Pseudomonadota</taxon>
        <taxon>Gammaproteobacteria</taxon>
        <taxon>Enterobacterales</taxon>
        <taxon>Gallaecimonadaceae</taxon>
        <taxon>Gallaecimonas</taxon>
    </lineage>
</organism>
<dbReference type="NCBIfam" id="TIGR00254">
    <property type="entry name" value="GGDEF"/>
    <property type="match status" value="1"/>
</dbReference>
<dbReference type="SUPFAM" id="SSF55785">
    <property type="entry name" value="PYP-like sensor domain (PAS domain)"/>
    <property type="match status" value="2"/>
</dbReference>
<evidence type="ECO:0000259" key="10">
    <source>
        <dbReference type="PROSITE" id="PS50887"/>
    </source>
</evidence>
<comment type="catalytic activity">
    <reaction evidence="5">
        <text>3',3'-c-di-GMP + H2O = 5'-phosphoguanylyl(3'-&gt;5')guanosine + H(+)</text>
        <dbReference type="Rhea" id="RHEA:24902"/>
        <dbReference type="ChEBI" id="CHEBI:15377"/>
        <dbReference type="ChEBI" id="CHEBI:15378"/>
        <dbReference type="ChEBI" id="CHEBI:58754"/>
        <dbReference type="ChEBI" id="CHEBI:58805"/>
        <dbReference type="EC" id="3.1.4.52"/>
    </reaction>
    <physiologicalReaction direction="left-to-right" evidence="5">
        <dbReference type="Rhea" id="RHEA:24903"/>
    </physiologicalReaction>
</comment>
<dbReference type="SUPFAM" id="SSF63829">
    <property type="entry name" value="Calcium-dependent phosphotriesterase"/>
    <property type="match status" value="1"/>
</dbReference>
<dbReference type="FunFam" id="3.30.70.270:FF:000001">
    <property type="entry name" value="Diguanylate cyclase domain protein"/>
    <property type="match status" value="1"/>
</dbReference>
<dbReference type="InterPro" id="IPR011110">
    <property type="entry name" value="Reg_prop"/>
</dbReference>
<dbReference type="Pfam" id="PF08447">
    <property type="entry name" value="PAS_3"/>
    <property type="match status" value="1"/>
</dbReference>
<dbReference type="SUPFAM" id="SSF55073">
    <property type="entry name" value="Nucleotide cyclase"/>
    <property type="match status" value="1"/>
</dbReference>
<dbReference type="InterPro" id="IPR043128">
    <property type="entry name" value="Rev_trsase/Diguanyl_cyclase"/>
</dbReference>
<dbReference type="EMBL" id="RJUL01000001">
    <property type="protein sequence ID" value="ROQ30739.1"/>
    <property type="molecule type" value="Genomic_DNA"/>
</dbReference>
<dbReference type="Proteomes" id="UP000268033">
    <property type="component" value="Unassembled WGS sequence"/>
</dbReference>
<dbReference type="InterPro" id="IPR052155">
    <property type="entry name" value="Biofilm_reg_signaling"/>
</dbReference>
<dbReference type="Gene3D" id="2.60.40.10">
    <property type="entry name" value="Immunoglobulins"/>
    <property type="match status" value="1"/>
</dbReference>
<feature type="domain" description="PAC" evidence="8">
    <location>
        <begin position="959"/>
        <end position="1011"/>
    </location>
</feature>
<sequence>MWRWLFGLLLVCSGSVAAAAANDVLIRQWTAQEGLPNAWVNGLLEDAQGDMWAGTSDGLFRLTQTKALLIPMPDGVDQVVNSLIRDQDGFYIGTSNALVHWSETAGLTTLARIKEEPLLNPGGINAFTRSQQRLWMQLGSDKLAYLQQGDIHLEPRFTLRDRWRSLASDNRFIYLLSVRQLVAFDPQSGTTSAISLAKSRYGTPKSLYVDRQGQLWLSSDKGLFTATLGDNGWQLQPKLSGFVRKIAEDGQGSYYLTGRYGIQRWSGQGEQRVDFSDVIHNQAAVEGLDHILVDHNGLVWAGALGEGVLALIPKATKPVEQYSRRTEPALASDIVWSIYRQPDGVLWLATDAGLERIDQQHQLFHPQNMGANDGFYDVIGYQGQIAVCGLGGTFLFDPASAQFSSPLQGTLWDGQACLGMSAENNRLLIGGADSLLSVQDGKVQGWNRNAEGKPLDSVKVFARQGTRTWAGGAAGLLYEKDGQWQPVDDLPGRRVNALDAMDDGSLLVGFGKEGVWRYEWQQAAPKWTQMNTLWELPNQAVYFLVHHNNRLYVGLQNMVARVKLDTQPQQVDAFFEEDGLPDDELNEGGGFITDDGTLWVGSASGVAAFAKDSLKHRQNDARSGVVYMEASTVAGNSTLLWNTVKTLQLPADLSLLSIQLGSQNYASKRLPHFRYQVSGQSRAIDLTSESPIVLGNLEYGVHQLSIWHAEQGRWRDDPEVLTLEVATPWYRSYGFFALLAALVILLALAFGQQRRRQRLHLQKAYNLVAESEHQLRLAMLGANVNTWTWDAAADAFTVSRPETETGVLVVPFDKMPIHIDDWEHITKLWQEHLEGKSLRYDVEHRLKLGEHWRWIHAVGRVVDIDSRGRALRVSGIYQDVTERKQLEGEINLYARAFENTAEGVLILSSDKAILSVNPAVERISGFDRAQLQDRDLGVLLSEEFLDTDLWQAVLAKGAWTGECSLRRRDGSLCALWLNISHMDDSASSSSHFVVVFSDMTERKSAEFELRRLANYDVLTGLPNRGLFMKRLTQALEKAQGNESSLALLFMDLDRFKMVNDTYGHRVGDGLLIEAASRLQEVVGEKDTVARLGGDEFVVIIQDISGPEQIVPLCESLLEALAMPFNIYGRQFFLSTSIGVSLFPDDGNQPEALLRNADMAMYHAKDEGRNNMQFYSHARNIEAMRLIQLESDLRLALERDEFFVVYQPQVDVLEGELVVAVEALVRWHHPREGLVNPDTFIKVAESCGLIAALDEQVLRKALQGISQLNTSLKKPLTLNTNISAAHFRQPDFVDQVRLMLAETGLAPHLLCLEITESTLMREVGTAREHLSALRALGVSVAVDDFGTGYSSLAYLKQFAVNELKVDKSFVRDLTESEADAAIVRSVVDLARNLGLKVVAEGVETEEQLDLCLALGCYRVQGYYYAKPMELSDLKRWLLDWNKRQAG</sequence>
<dbReference type="InterPro" id="IPR000014">
    <property type="entry name" value="PAS"/>
</dbReference>
<name>A0A3N1PR92_9GAMM</name>
<evidence type="ECO:0000313" key="12">
    <source>
        <dbReference type="Proteomes" id="UP000268033"/>
    </source>
</evidence>
<dbReference type="Pfam" id="PF00563">
    <property type="entry name" value="EAL"/>
    <property type="match status" value="1"/>
</dbReference>
<dbReference type="InterPro" id="IPR013767">
    <property type="entry name" value="PAS_fold"/>
</dbReference>
<dbReference type="InterPro" id="IPR000700">
    <property type="entry name" value="PAS-assoc_C"/>
</dbReference>
<evidence type="ECO:0000259" key="7">
    <source>
        <dbReference type="PROSITE" id="PS50112"/>
    </source>
</evidence>
<dbReference type="InterPro" id="IPR011047">
    <property type="entry name" value="Quinoprotein_ADH-like_sf"/>
</dbReference>
<dbReference type="Pfam" id="PF00990">
    <property type="entry name" value="GGDEF"/>
    <property type="match status" value="1"/>
</dbReference>
<dbReference type="PANTHER" id="PTHR44757:SF2">
    <property type="entry name" value="BIOFILM ARCHITECTURE MAINTENANCE PROTEIN MBAA"/>
    <property type="match status" value="1"/>
</dbReference>
<protein>
    <submittedName>
        <fullName evidence="11">Diguanylate cyclase/phosphodiesterase with PAS/PAC sensor(S)</fullName>
    </submittedName>
</protein>
<dbReference type="PROSITE" id="PS50887">
    <property type="entry name" value="GGDEF"/>
    <property type="match status" value="1"/>
</dbReference>
<dbReference type="Gene3D" id="3.30.450.20">
    <property type="entry name" value="PAS domain"/>
    <property type="match status" value="2"/>
</dbReference>
<feature type="domain" description="GGDEF" evidence="10">
    <location>
        <begin position="1043"/>
        <end position="1176"/>
    </location>
</feature>
<keyword evidence="3" id="KW-0973">c-di-GMP</keyword>
<dbReference type="InterPro" id="IPR013655">
    <property type="entry name" value="PAS_fold_3"/>
</dbReference>
<evidence type="ECO:0000259" key="9">
    <source>
        <dbReference type="PROSITE" id="PS50883"/>
    </source>
</evidence>
<dbReference type="SMART" id="SM00086">
    <property type="entry name" value="PAC"/>
    <property type="match status" value="2"/>
</dbReference>
<dbReference type="InterPro" id="IPR001633">
    <property type="entry name" value="EAL_dom"/>
</dbReference>
<dbReference type="InterPro" id="IPR015943">
    <property type="entry name" value="WD40/YVTN_repeat-like_dom_sf"/>
</dbReference>
<evidence type="ECO:0000256" key="5">
    <source>
        <dbReference type="ARBA" id="ARBA00051114"/>
    </source>
</evidence>
<dbReference type="Pfam" id="PF00989">
    <property type="entry name" value="PAS"/>
    <property type="match status" value="1"/>
</dbReference>
<dbReference type="CDD" id="cd01949">
    <property type="entry name" value="GGDEF"/>
    <property type="match status" value="1"/>
</dbReference>
<comment type="catalytic activity">
    <reaction evidence="4">
        <text>2 GTP = 3',3'-c-di-GMP + 2 diphosphate</text>
        <dbReference type="Rhea" id="RHEA:24898"/>
        <dbReference type="ChEBI" id="CHEBI:33019"/>
        <dbReference type="ChEBI" id="CHEBI:37565"/>
        <dbReference type="ChEBI" id="CHEBI:58805"/>
        <dbReference type="EC" id="2.7.7.65"/>
    </reaction>
</comment>
<dbReference type="FunFam" id="3.20.20.450:FF:000001">
    <property type="entry name" value="Cyclic di-GMP phosphodiesterase yahA"/>
    <property type="match status" value="1"/>
</dbReference>
<dbReference type="GO" id="GO:0052621">
    <property type="term" value="F:diguanylate cyclase activity"/>
    <property type="evidence" value="ECO:0007669"/>
    <property type="project" value="UniProtKB-EC"/>
</dbReference>
<dbReference type="InterPro" id="IPR001610">
    <property type="entry name" value="PAC"/>
</dbReference>
<gene>
    <name evidence="11" type="ORF">EDC28_101431</name>
</gene>
<feature type="chain" id="PRO_5018302687" evidence="6">
    <location>
        <begin position="21"/>
        <end position="1445"/>
    </location>
</feature>
<comment type="caution">
    <text evidence="11">The sequence shown here is derived from an EMBL/GenBank/DDBJ whole genome shotgun (WGS) entry which is preliminary data.</text>
</comment>
<dbReference type="NCBIfam" id="TIGR00229">
    <property type="entry name" value="sensory_box"/>
    <property type="match status" value="1"/>
</dbReference>
<dbReference type="Gene3D" id="3.20.20.450">
    <property type="entry name" value="EAL domain"/>
    <property type="match status" value="1"/>
</dbReference>
<dbReference type="CDD" id="cd01948">
    <property type="entry name" value="EAL"/>
    <property type="match status" value="1"/>
</dbReference>
<dbReference type="GO" id="GO:0071111">
    <property type="term" value="F:cyclic-guanylate-specific phosphodiesterase activity"/>
    <property type="evidence" value="ECO:0007669"/>
    <property type="project" value="UniProtKB-EC"/>
</dbReference>
<comment type="cofactor">
    <cofactor evidence="1">
        <name>Mg(2+)</name>
        <dbReference type="ChEBI" id="CHEBI:18420"/>
    </cofactor>
</comment>